<keyword evidence="3" id="KW-1185">Reference proteome</keyword>
<gene>
    <name evidence="2" type="ORF">GN331_09460</name>
</gene>
<sequence length="173" mass="18850">MTTKIIAATLLCACALFARDASAQRCPGAFLSADSDWRAQTFDGAQIPWTTGDWPDAKVFTPIEALYVRKGKVYATTWKGEALPARAKVVGDEIRISPPYIAWFPGVDSPIMRQAKRVVPYSEPQVRHVLSVANACAKPPAIDVVITLADGRNERVTLAKMPKTSAVFDDSID</sequence>
<organism evidence="2 3">
    <name type="scientific">Noviluteimonas gilva</name>
    <dbReference type="NCBI Taxonomy" id="2682097"/>
    <lineage>
        <taxon>Bacteria</taxon>
        <taxon>Pseudomonadati</taxon>
        <taxon>Pseudomonadota</taxon>
        <taxon>Gammaproteobacteria</taxon>
        <taxon>Lysobacterales</taxon>
        <taxon>Lysobacteraceae</taxon>
        <taxon>Noviluteimonas</taxon>
    </lineage>
</organism>
<comment type="caution">
    <text evidence="2">The sequence shown here is derived from an EMBL/GenBank/DDBJ whole genome shotgun (WGS) entry which is preliminary data.</text>
</comment>
<feature type="signal peptide" evidence="1">
    <location>
        <begin position="1"/>
        <end position="23"/>
    </location>
</feature>
<proteinExistence type="predicted"/>
<evidence type="ECO:0000313" key="3">
    <source>
        <dbReference type="Proteomes" id="UP000479692"/>
    </source>
</evidence>
<reference evidence="2 3" key="1">
    <citation type="submission" date="2019-12" db="EMBL/GenBank/DDBJ databases">
        <authorList>
            <person name="Xu J."/>
        </authorList>
    </citation>
    <scope>NUCLEOTIDE SEQUENCE [LARGE SCALE GENOMIC DNA]</scope>
    <source>
        <strain evidence="2 3">HX-5-24</strain>
    </source>
</reference>
<dbReference type="RefSeq" id="WP_156641722.1">
    <property type="nucleotide sequence ID" value="NZ_WOXT01000002.1"/>
</dbReference>
<feature type="chain" id="PRO_5028935723" evidence="1">
    <location>
        <begin position="24"/>
        <end position="173"/>
    </location>
</feature>
<keyword evidence="1" id="KW-0732">Signal</keyword>
<evidence type="ECO:0000313" key="2">
    <source>
        <dbReference type="EMBL" id="MUV14432.1"/>
    </source>
</evidence>
<name>A0A7C9HMF5_9GAMM</name>
<accession>A0A7C9HMF5</accession>
<dbReference type="EMBL" id="WOXT01000002">
    <property type="protein sequence ID" value="MUV14432.1"/>
    <property type="molecule type" value="Genomic_DNA"/>
</dbReference>
<dbReference type="Proteomes" id="UP000479692">
    <property type="component" value="Unassembled WGS sequence"/>
</dbReference>
<evidence type="ECO:0000256" key="1">
    <source>
        <dbReference type="SAM" id="SignalP"/>
    </source>
</evidence>
<protein>
    <submittedName>
        <fullName evidence="2">Uncharacterized protein</fullName>
    </submittedName>
</protein>
<dbReference type="AlphaFoldDB" id="A0A7C9HMF5"/>